<dbReference type="Gene3D" id="3.40.640.10">
    <property type="entry name" value="Type I PLP-dependent aspartate aminotransferase-like (Major domain)"/>
    <property type="match status" value="1"/>
</dbReference>
<dbReference type="Pfam" id="PF12897">
    <property type="entry name" value="Asp_aminotransf"/>
    <property type="match status" value="1"/>
</dbReference>
<dbReference type="SUPFAM" id="SSF53383">
    <property type="entry name" value="PLP-dependent transferases"/>
    <property type="match status" value="1"/>
</dbReference>
<evidence type="ECO:0000313" key="1">
    <source>
        <dbReference type="EMBL" id="RGC50970.1"/>
    </source>
</evidence>
<dbReference type="Gene3D" id="3.90.1150.10">
    <property type="entry name" value="Aspartate Aminotransferase, domain 1"/>
    <property type="match status" value="1"/>
</dbReference>
<dbReference type="InterPro" id="IPR015421">
    <property type="entry name" value="PyrdxlP-dep_Trfase_major"/>
</dbReference>
<dbReference type="PANTHER" id="PTHR43799:SF1">
    <property type="entry name" value="ASPARTATE AMINOTRANSFERASE"/>
    <property type="match status" value="1"/>
</dbReference>
<dbReference type="EMBL" id="QVFD01000001">
    <property type="protein sequence ID" value="RGC50970.1"/>
    <property type="molecule type" value="Genomic_DNA"/>
</dbReference>
<keyword evidence="1" id="KW-0032">Aminotransferase</keyword>
<reference evidence="1 2" key="1">
    <citation type="submission" date="2018-08" db="EMBL/GenBank/DDBJ databases">
        <title>A genome reference for cultivated species of the human gut microbiota.</title>
        <authorList>
            <person name="Zou Y."/>
            <person name="Xue W."/>
            <person name="Luo G."/>
        </authorList>
    </citation>
    <scope>NUCLEOTIDE SEQUENCE [LARGE SCALE GENOMIC DNA]</scope>
    <source>
        <strain evidence="1 2">AM28-39</strain>
    </source>
</reference>
<dbReference type="InterPro" id="IPR015424">
    <property type="entry name" value="PyrdxlP-dep_Trfase"/>
</dbReference>
<proteinExistence type="predicted"/>
<dbReference type="InterPro" id="IPR024551">
    <property type="entry name" value="AspAT_Ic"/>
</dbReference>
<comment type="caution">
    <text evidence="1">The sequence shown here is derived from an EMBL/GenBank/DDBJ whole genome shotgun (WGS) entry which is preliminary data.</text>
</comment>
<keyword evidence="1" id="KW-0808">Transferase</keyword>
<evidence type="ECO:0000313" key="2">
    <source>
        <dbReference type="Proteomes" id="UP000261231"/>
    </source>
</evidence>
<accession>A0A3E2XRI2</accession>
<organism evidence="1 2">
    <name type="scientific">Coprococcus catus</name>
    <dbReference type="NCBI Taxonomy" id="116085"/>
    <lineage>
        <taxon>Bacteria</taxon>
        <taxon>Bacillati</taxon>
        <taxon>Bacillota</taxon>
        <taxon>Clostridia</taxon>
        <taxon>Lachnospirales</taxon>
        <taxon>Lachnospiraceae</taxon>
        <taxon>Coprococcus</taxon>
    </lineage>
</organism>
<protein>
    <submittedName>
        <fullName evidence="1">Aminotransferase</fullName>
    </submittedName>
</protein>
<sequence>MMSKAYASMSREELLSLKEELDKEFQGYKEKGLKLDMSRGKPSIAQLNLSMGMMDVFHSESDLKCEDGTDCRNYGVLDGIPEAKRLLASIAEVNPNNIMIFGNSSLNVMYDTVARAYMFGLLGHTPWCKLDKVKFLCPAPGYDRHFKITETFGFDLITIPMHEDGPDMDMVEEYVNNDPAVKGIWCVPKYSNPQGYSYSDEVVRRFAALTPAAEDFRIFWDNAYSVHHLYEDKRDEILEILEECAKAGHPDMVFKFTSTSKISFPGSGVAAIATSDANMADIRKYMVVQTIGHDKLNQLRHVRFFRDRYGVEAQMRRHADILRPKFEMVEQTLEDELGGLEIGSWTKPLGGYFISFDALEGCAKAIVAKAKEAGVVMTGAGATFPYGKDPKDSNIRIAPSYPTVEELAVAAKLFALCVKLVSVEKILESK</sequence>
<dbReference type="PANTHER" id="PTHR43799">
    <property type="entry name" value="AMINOTRANSFERASE, PUTATIVE-RELATED"/>
    <property type="match status" value="1"/>
</dbReference>
<dbReference type="RefSeq" id="WP_117538561.1">
    <property type="nucleotide sequence ID" value="NZ_QVFD01000001.1"/>
</dbReference>
<dbReference type="AlphaFoldDB" id="A0A3E2XRI2"/>
<dbReference type="GO" id="GO:0004069">
    <property type="term" value="F:L-aspartate:2-oxoglutarate aminotransferase activity"/>
    <property type="evidence" value="ECO:0007669"/>
    <property type="project" value="InterPro"/>
</dbReference>
<keyword evidence="2" id="KW-1185">Reference proteome</keyword>
<gene>
    <name evidence="1" type="ORF">DW747_00215</name>
</gene>
<dbReference type="OrthoDB" id="9802328at2"/>
<name>A0A3E2XRI2_9FIRM</name>
<dbReference type="InterPro" id="IPR015422">
    <property type="entry name" value="PyrdxlP-dep_Trfase_small"/>
</dbReference>
<dbReference type="Proteomes" id="UP000261231">
    <property type="component" value="Unassembled WGS sequence"/>
</dbReference>